<dbReference type="AlphaFoldDB" id="A0AAE3A5E8"/>
<accession>A0AAE3A5E8</accession>
<sequence>MNMTYEKFLDCLEQELHDLMKNGEEIRRVEVLKNNSVRLDGFSYRMPYRKEEPTVYVNHYYRKNMDMTDIREIATAVLQIQRESRKLPSEELNEVLHFDRMKDRIFYRLVSRERNRELLEKTPHVDWMDLSLVFYLRIPDHIIRNATALISRTHMERWEKTEEDLLLTASENMRSVPVFLHPLEQLLEEYGLDLSGSGLYVLSNSRKEFGAAVIVDQDVQKMCAERFGQSYHVIPSSIHELILIPSDQEMSRNDLDAMIRDVNRRCVSREEFLSDHAYYYDADEERLKF</sequence>
<gene>
    <name evidence="1" type="ORF">LKD36_06265</name>
</gene>
<dbReference type="Proteomes" id="UP001198220">
    <property type="component" value="Unassembled WGS sequence"/>
</dbReference>
<evidence type="ECO:0000313" key="1">
    <source>
        <dbReference type="EMBL" id="MCC2125784.1"/>
    </source>
</evidence>
<organism evidence="1 2">
    <name type="scientific">Hominiventricola filiformis</name>
    <dbReference type="NCBI Taxonomy" id="2885352"/>
    <lineage>
        <taxon>Bacteria</taxon>
        <taxon>Bacillati</taxon>
        <taxon>Bacillota</taxon>
        <taxon>Clostridia</taxon>
        <taxon>Lachnospirales</taxon>
        <taxon>Lachnospiraceae</taxon>
        <taxon>Hominiventricola</taxon>
    </lineage>
</organism>
<dbReference type="Pfam" id="PF18941">
    <property type="entry name" value="DUF5688"/>
    <property type="match status" value="1"/>
</dbReference>
<evidence type="ECO:0000313" key="2">
    <source>
        <dbReference type="Proteomes" id="UP001198220"/>
    </source>
</evidence>
<comment type="caution">
    <text evidence="1">The sequence shown here is derived from an EMBL/GenBank/DDBJ whole genome shotgun (WGS) entry which is preliminary data.</text>
</comment>
<reference evidence="1 2" key="1">
    <citation type="submission" date="2021-10" db="EMBL/GenBank/DDBJ databases">
        <title>Anaerobic single-cell dispensing facilitates the cultivation of human gut bacteria.</title>
        <authorList>
            <person name="Afrizal A."/>
        </authorList>
    </citation>
    <scope>NUCLEOTIDE SEQUENCE [LARGE SCALE GENOMIC DNA]</scope>
    <source>
        <strain evidence="1 2">CLA-AA-H276</strain>
    </source>
</reference>
<protein>
    <submittedName>
        <fullName evidence="1">DUF5688 family protein</fullName>
    </submittedName>
</protein>
<dbReference type="InterPro" id="IPR043743">
    <property type="entry name" value="DUF5688"/>
</dbReference>
<name>A0AAE3A5E8_9FIRM</name>
<dbReference type="RefSeq" id="WP_308459104.1">
    <property type="nucleotide sequence ID" value="NZ_JAJEPS010000004.1"/>
</dbReference>
<proteinExistence type="predicted"/>
<keyword evidence="2" id="KW-1185">Reference proteome</keyword>
<dbReference type="EMBL" id="JAJEPS010000004">
    <property type="protein sequence ID" value="MCC2125784.1"/>
    <property type="molecule type" value="Genomic_DNA"/>
</dbReference>